<dbReference type="InterPro" id="IPR036291">
    <property type="entry name" value="NAD(P)-bd_dom_sf"/>
</dbReference>
<organism evidence="5 6">
    <name type="scientific">Phanerochaete sordida</name>
    <dbReference type="NCBI Taxonomy" id="48140"/>
    <lineage>
        <taxon>Eukaryota</taxon>
        <taxon>Fungi</taxon>
        <taxon>Dikarya</taxon>
        <taxon>Basidiomycota</taxon>
        <taxon>Agaricomycotina</taxon>
        <taxon>Agaricomycetes</taxon>
        <taxon>Polyporales</taxon>
        <taxon>Phanerochaetaceae</taxon>
        <taxon>Phanerochaete</taxon>
    </lineage>
</organism>
<evidence type="ECO:0000313" key="5">
    <source>
        <dbReference type="EMBL" id="GJE91339.1"/>
    </source>
</evidence>
<dbReference type="InterPro" id="IPR020904">
    <property type="entry name" value="Sc_DH/Rdtase_CS"/>
</dbReference>
<dbReference type="AlphaFoldDB" id="A0A9P3GCI6"/>
<gene>
    <name evidence="5" type="ORF">PsYK624_074880</name>
</gene>
<dbReference type="Proteomes" id="UP000703269">
    <property type="component" value="Unassembled WGS sequence"/>
</dbReference>
<dbReference type="EMBL" id="BPQB01000021">
    <property type="protein sequence ID" value="GJE91339.1"/>
    <property type="molecule type" value="Genomic_DNA"/>
</dbReference>
<dbReference type="PANTHER" id="PTHR43976:SF16">
    <property type="entry name" value="SHORT-CHAIN DEHYDROGENASE_REDUCTASE FAMILY PROTEIN"/>
    <property type="match status" value="1"/>
</dbReference>
<evidence type="ECO:0000313" key="6">
    <source>
        <dbReference type="Proteomes" id="UP000703269"/>
    </source>
</evidence>
<dbReference type="PRINTS" id="PR00080">
    <property type="entry name" value="SDRFAMILY"/>
</dbReference>
<dbReference type="GO" id="GO:0016491">
    <property type="term" value="F:oxidoreductase activity"/>
    <property type="evidence" value="ECO:0007669"/>
    <property type="project" value="UniProtKB-KW"/>
</dbReference>
<protein>
    <submittedName>
        <fullName evidence="5">NAD(P)-binding protein</fullName>
    </submittedName>
</protein>
<reference evidence="5 6" key="1">
    <citation type="submission" date="2021-08" db="EMBL/GenBank/DDBJ databases">
        <title>Draft Genome Sequence of Phanerochaete sordida strain YK-624.</title>
        <authorList>
            <person name="Mori T."/>
            <person name="Dohra H."/>
            <person name="Suzuki T."/>
            <person name="Kawagishi H."/>
            <person name="Hirai H."/>
        </authorList>
    </citation>
    <scope>NUCLEOTIDE SEQUENCE [LARGE SCALE GENOMIC DNA]</scope>
    <source>
        <strain evidence="5 6">YK-624</strain>
    </source>
</reference>
<comment type="similarity">
    <text evidence="1 4">Belongs to the short-chain dehydrogenases/reductases (SDR) family.</text>
</comment>
<name>A0A9P3GCI6_9APHY</name>
<dbReference type="InterPro" id="IPR051911">
    <property type="entry name" value="SDR_oxidoreductase"/>
</dbReference>
<evidence type="ECO:0000256" key="3">
    <source>
        <dbReference type="ARBA" id="ARBA00023002"/>
    </source>
</evidence>
<evidence type="ECO:0000256" key="1">
    <source>
        <dbReference type="ARBA" id="ARBA00006484"/>
    </source>
</evidence>
<dbReference type="PRINTS" id="PR00081">
    <property type="entry name" value="GDHRDH"/>
</dbReference>
<dbReference type="InterPro" id="IPR002347">
    <property type="entry name" value="SDR_fam"/>
</dbReference>
<evidence type="ECO:0000256" key="2">
    <source>
        <dbReference type="ARBA" id="ARBA00022857"/>
    </source>
</evidence>
<keyword evidence="3" id="KW-0560">Oxidoreductase</keyword>
<evidence type="ECO:0000256" key="4">
    <source>
        <dbReference type="RuleBase" id="RU000363"/>
    </source>
</evidence>
<dbReference type="PANTHER" id="PTHR43976">
    <property type="entry name" value="SHORT CHAIN DEHYDROGENASE"/>
    <property type="match status" value="1"/>
</dbReference>
<keyword evidence="2" id="KW-0521">NADP</keyword>
<dbReference type="PROSITE" id="PS00061">
    <property type="entry name" value="ADH_SHORT"/>
    <property type="match status" value="1"/>
</dbReference>
<comment type="caution">
    <text evidence="5">The sequence shown here is derived from an EMBL/GenBank/DDBJ whole genome shotgun (WGS) entry which is preliminary data.</text>
</comment>
<proteinExistence type="inferred from homology"/>
<sequence length="305" mass="32960">MDSRVWVITGTNSGLGLAMALHALKCGDKVIATVRSADKFPDELREAGAHMLLLDLYDTDENIKATAERAIEVYGHIDVLVNNAGTNYIGYGPVEETSLAEVRQQFQLHLFGALAFTQPVLAHMRARRAGHVLLVSSVATGFAPAAWGAYSASKGALEQYADTLAHELAPFCVRVRCLVPGHFPTRFFVGHPRYAPDGAPPPPAPATAYTEPGQGFDSINAIPRLYAQNGWVGDPARLAARVFELVSGTGFAATVLEELDPEWTRVPCGTDSGTMLLKGYENLVQNIKRMEPLWKSTDVSAPVVD</sequence>
<dbReference type="SUPFAM" id="SSF51735">
    <property type="entry name" value="NAD(P)-binding Rossmann-fold domains"/>
    <property type="match status" value="1"/>
</dbReference>
<dbReference type="OrthoDB" id="1274115at2759"/>
<dbReference type="Gene3D" id="3.40.50.720">
    <property type="entry name" value="NAD(P)-binding Rossmann-like Domain"/>
    <property type="match status" value="1"/>
</dbReference>
<accession>A0A9P3GCI6</accession>
<dbReference type="Pfam" id="PF00106">
    <property type="entry name" value="adh_short"/>
    <property type="match status" value="1"/>
</dbReference>
<keyword evidence="6" id="KW-1185">Reference proteome</keyword>